<reference evidence="1" key="1">
    <citation type="submission" date="2020-05" db="EMBL/GenBank/DDBJ databases">
        <title>Large-scale comparative analyses of tick genomes elucidate their genetic diversity and vector capacities.</title>
        <authorList>
            <person name="Jia N."/>
            <person name="Wang J."/>
            <person name="Shi W."/>
            <person name="Du L."/>
            <person name="Sun Y."/>
            <person name="Zhan W."/>
            <person name="Jiang J."/>
            <person name="Wang Q."/>
            <person name="Zhang B."/>
            <person name="Ji P."/>
            <person name="Sakyi L.B."/>
            <person name="Cui X."/>
            <person name="Yuan T."/>
            <person name="Jiang B."/>
            <person name="Yang W."/>
            <person name="Lam T.T.-Y."/>
            <person name="Chang Q."/>
            <person name="Ding S."/>
            <person name="Wang X."/>
            <person name="Zhu J."/>
            <person name="Ruan X."/>
            <person name="Zhao L."/>
            <person name="Wei J."/>
            <person name="Que T."/>
            <person name="Du C."/>
            <person name="Cheng J."/>
            <person name="Dai P."/>
            <person name="Han X."/>
            <person name="Huang E."/>
            <person name="Gao Y."/>
            <person name="Liu J."/>
            <person name="Shao H."/>
            <person name="Ye R."/>
            <person name="Li L."/>
            <person name="Wei W."/>
            <person name="Wang X."/>
            <person name="Wang C."/>
            <person name="Yang T."/>
            <person name="Huo Q."/>
            <person name="Li W."/>
            <person name="Guo W."/>
            <person name="Chen H."/>
            <person name="Zhou L."/>
            <person name="Ni X."/>
            <person name="Tian J."/>
            <person name="Zhou Y."/>
            <person name="Sheng Y."/>
            <person name="Liu T."/>
            <person name="Pan Y."/>
            <person name="Xia L."/>
            <person name="Li J."/>
            <person name="Zhao F."/>
            <person name="Cao W."/>
        </authorList>
    </citation>
    <scope>NUCLEOTIDE SEQUENCE</scope>
    <source>
        <strain evidence="1">Dsil-2018</strain>
    </source>
</reference>
<dbReference type="EMBL" id="CM023470">
    <property type="protein sequence ID" value="KAH7981060.1"/>
    <property type="molecule type" value="Genomic_DNA"/>
</dbReference>
<proteinExistence type="predicted"/>
<comment type="caution">
    <text evidence="1">The sequence shown here is derived from an EMBL/GenBank/DDBJ whole genome shotgun (WGS) entry which is preliminary data.</text>
</comment>
<dbReference type="Proteomes" id="UP000821865">
    <property type="component" value="Chromosome 1"/>
</dbReference>
<gene>
    <name evidence="1" type="ORF">HPB49_021216</name>
</gene>
<sequence>MEGLRAPRSHSDTCCMQSAPVHANSRSNSGTSSVQESDKCRSETWHQSSGSCDGRHVSFAKEPNSEPNAHCRRTSHSVDDLGDLQTAREAEKKSLLQQPREKFETVADMTDKFVRYFTTMHLERECTAGVYLCTVCLSAQRTLVKIREAVRKDPPGRRIALNNGKFMKLLVKLCKLESRGPPSICTVTNREMTNFYETQAYRKLAGTVSILEDEQSEELWKCMLGQAAKSIKPLTYTISCQSARIPGGSTCMWDKDCYQEPPQDMLIGQPKAVRKVNPFPVSDLKTLDVIRCVDARHLIVYRGANGKASVDTLNLLLAEFHQGLTSAPREDPPNAGDIVGLFVSSDRLLRMLVVEVTEDMAVVWSMDEGHFCKLRWSNLIDVLPSFRCLPPAVGLAVLSGKSNFFICACGTIPEAFERMCEDFSDCDRPQWPGSLIGCCSLEASFHVAMVTRVKDYGAIEVLSSLLHCPDFDTRMITATFLTRLCCRHIGRQAVSKAGGVDKVLGRLRKLVDRRRQRSNYTMITEEKLILVNLLQSMFFRNEELCLDYADSDHIALLSKIQEGLSPACKLYEEVEYCLRTLLGPAYNKCRLPAQVTWVAMTPEKLKNENLSDEPSVGLQYYNEKNAAGRFYRRDSLVPFRSDETHELRPVCDMRKASTRTLTKVACSFLNSSKPCTVYYGISREGLVHGVMLNRRERDALRLGVDMMERDLRPRPMLESIGIEFVPVLRTPTDSRETASCFVVEVMVRGAPDTLYTTSDGRCYLRDGDMTYQATTQDVRTRIVQQEEARYLQAPNTTTSLSPLPTDVSQPSLQPWHRVVY</sequence>
<name>A0ACB8E2T3_DERSI</name>
<accession>A0ACB8E2T3</accession>
<protein>
    <submittedName>
        <fullName evidence="1">Uncharacterized protein</fullName>
    </submittedName>
</protein>
<evidence type="ECO:0000313" key="2">
    <source>
        <dbReference type="Proteomes" id="UP000821865"/>
    </source>
</evidence>
<evidence type="ECO:0000313" key="1">
    <source>
        <dbReference type="EMBL" id="KAH7981060.1"/>
    </source>
</evidence>
<organism evidence="1 2">
    <name type="scientific">Dermacentor silvarum</name>
    <name type="common">Tick</name>
    <dbReference type="NCBI Taxonomy" id="543639"/>
    <lineage>
        <taxon>Eukaryota</taxon>
        <taxon>Metazoa</taxon>
        <taxon>Ecdysozoa</taxon>
        <taxon>Arthropoda</taxon>
        <taxon>Chelicerata</taxon>
        <taxon>Arachnida</taxon>
        <taxon>Acari</taxon>
        <taxon>Parasitiformes</taxon>
        <taxon>Ixodida</taxon>
        <taxon>Ixodoidea</taxon>
        <taxon>Ixodidae</taxon>
        <taxon>Rhipicephalinae</taxon>
        <taxon>Dermacentor</taxon>
    </lineage>
</organism>
<keyword evidence="2" id="KW-1185">Reference proteome</keyword>